<sequence length="942" mass="103090">MARASGSSKRHSGGAVQRDQRHDNSSSSGKRSSRKSHGSSQGNHKADHGSAISAAAQAKLHSDASLEHGANNNLVRRYSLDGISETSSDSANSHQAANGSVDDSHRQIDVNAFKNVDVHRDSGPLQFAATVLRTLPLQDTLAILIILMHVPSLSLSAIYAIFTCLTFVPPVTTSSGMNINIAELFESSTTAPSLVTLWCMDLFFLLIWLFLWEPLQDVVLDLAKPIIAITLGGGAGSRNGSPRGLFTCFFFVIVHHIIRGTKAYWSKLAPYIPPTWSAALSFGKDFSISTEPYPAERDTYFWLQSGLAVHILTQGIIRYIRDWYLRRERASAIVNGTESETNKHNTSSSSTAGEGAQENGHAAHDTDVVTAHAASVVSAKKKRKQSAQVRLQQPLWAALASTKIVVVKEYELSESVSDSLNANAVDIHNLGNAPFDKTPGKIWISYVGAEEVSFSTSHFPKANTQVMWAQAGGETNPDKLRPFYVRVNNAPWQLTRINPVNISQGEISVGYQTQWTGDIYGLRPCSRYVIEFADSRTDEVIFSASIRTVKESIRSKDGSAPILPDPPVVHDPQPLEPDSPIVTVRTSIEAAQQRLAEERNKLKALRRDQKARFNALKKDVDGAENMYSSAGNSDDKLRAKIRQQETTKSHYEREIKEITNQLKHFDAEPELSDRKKKAERAFAAEKKLFETAQKNFNAYKTKLDNEIKERELDQTNLNSKRNKIATRIAKVDSEIVNLTDANNRGINEAERRNQERVSFVNNNSAIEKNYAERIAVVSAENVTKAENVQALQQQVEAARSYMTNGAVLDTAEAQGYQGSPGGWSGSNGGVAMSSYPASYWGQTTTSGDLIPTIAPSHVPGLSPWNAAPHQHQHTVQTKRDRSASMLSDGSRGSHSSGDSMNAPFYKSQPQMARMQALFHNGRGSGSSGSGSGHGSIGPDSPI</sequence>
<evidence type="ECO:0008006" key="6">
    <source>
        <dbReference type="Google" id="ProtNLM"/>
    </source>
</evidence>
<dbReference type="HOGENOM" id="CLU_005822_1_0_1"/>
<dbReference type="STRING" id="1531966.A0A0A1TR73"/>
<feature type="region of interest" description="Disordered" evidence="2">
    <location>
        <begin position="84"/>
        <end position="104"/>
    </location>
</feature>
<evidence type="ECO:0000256" key="2">
    <source>
        <dbReference type="SAM" id="MobiDB-lite"/>
    </source>
</evidence>
<feature type="compositionally biased region" description="Polar residues" evidence="2">
    <location>
        <begin position="336"/>
        <end position="352"/>
    </location>
</feature>
<feature type="coiled-coil region" evidence="1">
    <location>
        <begin position="581"/>
        <end position="668"/>
    </location>
</feature>
<dbReference type="AlphaFoldDB" id="A0A0A1TR73"/>
<feature type="region of interest" description="Disordered" evidence="2">
    <location>
        <begin position="1"/>
        <end position="68"/>
    </location>
</feature>
<feature type="compositionally biased region" description="Low complexity" evidence="2">
    <location>
        <begin position="884"/>
        <end position="900"/>
    </location>
</feature>
<name>A0A0A1TR73_9HYPO</name>
<keyword evidence="3" id="KW-1133">Transmembrane helix</keyword>
<accession>A0A0A1TR73</accession>
<feature type="compositionally biased region" description="Polar residues" evidence="2">
    <location>
        <begin position="84"/>
        <end position="98"/>
    </location>
</feature>
<feature type="transmembrane region" description="Helical" evidence="3">
    <location>
        <begin position="141"/>
        <end position="168"/>
    </location>
</feature>
<evidence type="ECO:0000313" key="4">
    <source>
        <dbReference type="EMBL" id="CEJ94393.1"/>
    </source>
</evidence>
<feature type="compositionally biased region" description="Pro residues" evidence="2">
    <location>
        <begin position="563"/>
        <end position="577"/>
    </location>
</feature>
<feature type="region of interest" description="Disordered" evidence="2">
    <location>
        <begin position="860"/>
        <end position="942"/>
    </location>
</feature>
<keyword evidence="5" id="KW-1185">Reference proteome</keyword>
<evidence type="ECO:0000256" key="1">
    <source>
        <dbReference type="SAM" id="Coils"/>
    </source>
</evidence>
<dbReference type="OrthoDB" id="4158994at2759"/>
<feature type="region of interest" description="Disordered" evidence="2">
    <location>
        <begin position="336"/>
        <end position="362"/>
    </location>
</feature>
<organism evidence="4 5">
    <name type="scientific">[Torrubiella] hemipterigena</name>
    <dbReference type="NCBI Taxonomy" id="1531966"/>
    <lineage>
        <taxon>Eukaryota</taxon>
        <taxon>Fungi</taxon>
        <taxon>Dikarya</taxon>
        <taxon>Ascomycota</taxon>
        <taxon>Pezizomycotina</taxon>
        <taxon>Sordariomycetes</taxon>
        <taxon>Hypocreomycetidae</taxon>
        <taxon>Hypocreales</taxon>
        <taxon>Clavicipitaceae</taxon>
        <taxon>Clavicipitaceae incertae sedis</taxon>
        <taxon>'Torrubiella' clade</taxon>
    </lineage>
</organism>
<proteinExistence type="predicted"/>
<keyword evidence="3" id="KW-0472">Membrane</keyword>
<protein>
    <recommendedName>
        <fullName evidence="6">Ubiquitination network signaling protein</fullName>
    </recommendedName>
</protein>
<reference evidence="4 5" key="1">
    <citation type="journal article" date="2015" name="Genome Announc.">
        <title>Draft Genome Sequence and Gene Annotation of the Entomopathogenic Fungus Verticillium hemipterigenum.</title>
        <authorList>
            <person name="Horn F."/>
            <person name="Habel A."/>
            <person name="Scharf D.H."/>
            <person name="Dworschak J."/>
            <person name="Brakhage A.A."/>
            <person name="Guthke R."/>
            <person name="Hertweck C."/>
            <person name="Linde J."/>
        </authorList>
    </citation>
    <scope>NUCLEOTIDE SEQUENCE [LARGE SCALE GENOMIC DNA]</scope>
</reference>
<dbReference type="EMBL" id="CDHN01000007">
    <property type="protein sequence ID" value="CEJ94393.1"/>
    <property type="molecule type" value="Genomic_DNA"/>
</dbReference>
<gene>
    <name evidence="4" type="ORF">VHEMI09930</name>
</gene>
<keyword evidence="1" id="KW-0175">Coiled coil</keyword>
<feature type="region of interest" description="Disordered" evidence="2">
    <location>
        <begin position="557"/>
        <end position="578"/>
    </location>
</feature>
<feature type="compositionally biased region" description="Gly residues" evidence="2">
    <location>
        <begin position="922"/>
        <end position="935"/>
    </location>
</feature>
<dbReference type="Proteomes" id="UP000039046">
    <property type="component" value="Unassembled WGS sequence"/>
</dbReference>
<evidence type="ECO:0000313" key="5">
    <source>
        <dbReference type="Proteomes" id="UP000039046"/>
    </source>
</evidence>
<keyword evidence="3" id="KW-0812">Transmembrane</keyword>
<evidence type="ECO:0000256" key="3">
    <source>
        <dbReference type="SAM" id="Phobius"/>
    </source>
</evidence>